<reference evidence="3" key="1">
    <citation type="submission" date="2014-09" db="EMBL/GenBank/DDBJ databases">
        <authorList>
            <person name="Hjerde E."/>
        </authorList>
    </citation>
    <scope>NUCLEOTIDE SEQUENCE [LARGE SCALE GENOMIC DNA]</scope>
    <source>
        <strain evidence="3">06/09/139</strain>
    </source>
</reference>
<dbReference type="EMBL" id="LN554846">
    <property type="protein sequence ID" value="CED70238.1"/>
    <property type="molecule type" value="Genomic_DNA"/>
</dbReference>
<dbReference type="Gene3D" id="3.40.50.2000">
    <property type="entry name" value="Glycogen Phosphorylase B"/>
    <property type="match status" value="2"/>
</dbReference>
<dbReference type="InterPro" id="IPR020004">
    <property type="entry name" value="UDP-GlcNAc_Epase"/>
</dbReference>
<dbReference type="EC" id="5.1.3.14" evidence="2"/>
<keyword evidence="2" id="KW-0413">Isomerase</keyword>
<dbReference type="KEGG" id="awd:AWOD_I_0140"/>
<accession>A0A090IM00</accession>
<dbReference type="Pfam" id="PF02350">
    <property type="entry name" value="Epimerase_2"/>
    <property type="match status" value="1"/>
</dbReference>
<keyword evidence="3" id="KW-1185">Reference proteome</keyword>
<dbReference type="PATRIC" id="fig|80852.17.peg.143"/>
<organism evidence="2 3">
    <name type="scientific">Aliivibrio wodanis</name>
    <dbReference type="NCBI Taxonomy" id="80852"/>
    <lineage>
        <taxon>Bacteria</taxon>
        <taxon>Pseudomonadati</taxon>
        <taxon>Pseudomonadota</taxon>
        <taxon>Gammaproteobacteria</taxon>
        <taxon>Vibrionales</taxon>
        <taxon>Vibrionaceae</taxon>
        <taxon>Aliivibrio</taxon>
    </lineage>
</organism>
<dbReference type="GO" id="GO:0008761">
    <property type="term" value="F:UDP-N-acetylglucosamine 2-epimerase activity"/>
    <property type="evidence" value="ECO:0007669"/>
    <property type="project" value="UniProtKB-EC"/>
</dbReference>
<dbReference type="GO" id="GO:0004553">
    <property type="term" value="F:hydrolase activity, hydrolyzing O-glycosyl compounds"/>
    <property type="evidence" value="ECO:0007669"/>
    <property type="project" value="InterPro"/>
</dbReference>
<dbReference type="InterPro" id="IPR029767">
    <property type="entry name" value="WecB-like"/>
</dbReference>
<dbReference type="STRING" id="80852.AWOD_I_0140"/>
<evidence type="ECO:0000313" key="3">
    <source>
        <dbReference type="Proteomes" id="UP000032427"/>
    </source>
</evidence>
<protein>
    <submittedName>
        <fullName evidence="2">UDP-N-acetylglucosamine 2-epimerase</fullName>
        <ecNumber evidence="2">5.1.3.14</ecNumber>
    </submittedName>
</protein>
<dbReference type="SUPFAM" id="SSF53756">
    <property type="entry name" value="UDP-Glycosyltransferase/glycogen phosphorylase"/>
    <property type="match status" value="1"/>
</dbReference>
<name>A0A090IM00_9GAMM</name>
<dbReference type="PANTHER" id="PTHR43174">
    <property type="entry name" value="UDP-N-ACETYLGLUCOSAMINE 2-EPIMERASE"/>
    <property type="match status" value="1"/>
</dbReference>
<evidence type="ECO:0000313" key="2">
    <source>
        <dbReference type="EMBL" id="CED70238.1"/>
    </source>
</evidence>
<gene>
    <name evidence="2" type="primary">neuC</name>
    <name evidence="2" type="ORF">AWOD_I_0140</name>
</gene>
<feature type="domain" description="UDP-N-acetylglucosamine 2-epimerase" evidence="1">
    <location>
        <begin position="27"/>
        <end position="370"/>
    </location>
</feature>
<dbReference type="HOGENOM" id="CLU_061127_0_0_6"/>
<dbReference type="GO" id="GO:0006047">
    <property type="term" value="P:UDP-N-acetylglucosamine metabolic process"/>
    <property type="evidence" value="ECO:0007669"/>
    <property type="project" value="InterPro"/>
</dbReference>
<dbReference type="Proteomes" id="UP000032427">
    <property type="component" value="Chromosome 1"/>
</dbReference>
<dbReference type="CDD" id="cd03786">
    <property type="entry name" value="GTB_UDP-GlcNAc_2-Epimerase"/>
    <property type="match status" value="1"/>
</dbReference>
<dbReference type="NCBIfam" id="TIGR03568">
    <property type="entry name" value="NeuC_NnaA"/>
    <property type="match status" value="1"/>
</dbReference>
<sequence>MRKICVVTATRAEYGLLKCLLEDINLEGALQLQIISTGTHLSPEFGLTNQQIEADGFHVDKKIEILLSSDTAVGVSKSMGLAQISFAEAFDELKPDIVLVLGDRYELIPIVTAANIARIPVAHLSGGELTEGAIDELIRHALTKLSHLHFTAMDEYSKRVIQMGEQPERVFNVGEVGLDNLQRMTLLSQKEFELSIDKSLKSKNLLITYHPETTQNIEEIKTDFEEILDALNTIEDTLLIFTKANADVGGRLINKMIDDYVTVNTDKAIAFTSLGQLRYLSALQYVDAVVGNSSSGIVEAPSFKVATINIGDRQKGRVRAQSTLDVNVCKNEIEQALRTSYSKEFKELLNTIVNPYGQGNSSKKVVEVLKTVELKNLKSKLFYDIDYE</sequence>
<dbReference type="OrthoDB" id="9803238at2"/>
<dbReference type="InterPro" id="IPR003331">
    <property type="entry name" value="UDP_GlcNAc_Epimerase_2_dom"/>
</dbReference>
<dbReference type="GeneID" id="28539670"/>
<proteinExistence type="predicted"/>
<dbReference type="PANTHER" id="PTHR43174:SF3">
    <property type="entry name" value="UDP-N-ACETYLGLUCOSAMINE 2-EPIMERASE"/>
    <property type="match status" value="1"/>
</dbReference>
<dbReference type="AlphaFoldDB" id="A0A090IM00"/>
<evidence type="ECO:0000259" key="1">
    <source>
        <dbReference type="Pfam" id="PF02350"/>
    </source>
</evidence>